<evidence type="ECO:0000313" key="2">
    <source>
        <dbReference type="EMBL" id="OTG10763.1"/>
    </source>
</evidence>
<name>A0A251TJ23_HELAN</name>
<accession>A0A251TJ23</accession>
<reference evidence="1 3" key="1">
    <citation type="journal article" date="2017" name="Nature">
        <title>The sunflower genome provides insights into oil metabolism, flowering and Asterid evolution.</title>
        <authorList>
            <person name="Badouin H."/>
            <person name="Gouzy J."/>
            <person name="Grassa C.J."/>
            <person name="Murat F."/>
            <person name="Staton S.E."/>
            <person name="Cottret L."/>
            <person name="Lelandais-Briere C."/>
            <person name="Owens G.L."/>
            <person name="Carrere S."/>
            <person name="Mayjonade B."/>
            <person name="Legrand L."/>
            <person name="Gill N."/>
            <person name="Kane N.C."/>
            <person name="Bowers J.E."/>
            <person name="Hubner S."/>
            <person name="Bellec A."/>
            <person name="Berard A."/>
            <person name="Berges H."/>
            <person name="Blanchet N."/>
            <person name="Boniface M.C."/>
            <person name="Brunel D."/>
            <person name="Catrice O."/>
            <person name="Chaidir N."/>
            <person name="Claudel C."/>
            <person name="Donnadieu C."/>
            <person name="Faraut T."/>
            <person name="Fievet G."/>
            <person name="Helmstetter N."/>
            <person name="King M."/>
            <person name="Knapp S.J."/>
            <person name="Lai Z."/>
            <person name="Le Paslier M.C."/>
            <person name="Lippi Y."/>
            <person name="Lorenzon L."/>
            <person name="Mandel J.R."/>
            <person name="Marage G."/>
            <person name="Marchand G."/>
            <person name="Marquand E."/>
            <person name="Bret-Mestries E."/>
            <person name="Morien E."/>
            <person name="Nambeesan S."/>
            <person name="Nguyen T."/>
            <person name="Pegot-Espagnet P."/>
            <person name="Pouilly N."/>
            <person name="Raftis F."/>
            <person name="Sallet E."/>
            <person name="Schiex T."/>
            <person name="Thomas J."/>
            <person name="Vandecasteele C."/>
            <person name="Vares D."/>
            <person name="Vear F."/>
            <person name="Vautrin S."/>
            <person name="Crespi M."/>
            <person name="Mangin B."/>
            <person name="Burke J.M."/>
            <person name="Salse J."/>
            <person name="Munos S."/>
            <person name="Vincourt P."/>
            <person name="Rieseberg L.H."/>
            <person name="Langlade N.B."/>
        </authorList>
    </citation>
    <scope>NUCLEOTIDE SEQUENCE [LARGE SCALE GENOMIC DNA]</scope>
    <source>
        <strain evidence="3">cv. SF193</strain>
        <tissue evidence="1">Leaves</tissue>
    </source>
</reference>
<evidence type="ECO:0000313" key="3">
    <source>
        <dbReference type="Proteomes" id="UP000215914"/>
    </source>
</evidence>
<dbReference type="Gramene" id="mRNA:HanXRQr2_Chr10g0445001">
    <property type="protein sequence ID" value="CDS:HanXRQr2_Chr10g0445001.1"/>
    <property type="gene ID" value="HanXRQr2_Chr10g0445001"/>
</dbReference>
<gene>
    <name evidence="2" type="ORF">HannXRQ_Chr10g0291271</name>
    <name evidence="1" type="ORF">HanXRQr2_Chr10g0445001</name>
</gene>
<evidence type="ECO:0000313" key="1">
    <source>
        <dbReference type="EMBL" id="KAF5786777.1"/>
    </source>
</evidence>
<dbReference type="Proteomes" id="UP000215914">
    <property type="component" value="Chromosome 10"/>
</dbReference>
<protein>
    <submittedName>
        <fullName evidence="2">Uncharacterized protein</fullName>
    </submittedName>
</protein>
<dbReference type="EMBL" id="CM007899">
    <property type="protein sequence ID" value="OTG10763.1"/>
    <property type="molecule type" value="Genomic_DNA"/>
</dbReference>
<sequence length="114" mass="12945">MWRIMIDGEGRWGDILGRLLTTHTACTVPTSFTWTSDDPTSGSVFQTSFQVLIISTNIDYIISKQTCAGEGFRCNVDSRNLARPPTRKLPMYDPIISSNPTYKPHFNDHNFLIF</sequence>
<reference evidence="1" key="3">
    <citation type="submission" date="2020-06" db="EMBL/GenBank/DDBJ databases">
        <title>Helianthus annuus Genome sequencing and assembly Release 2.</title>
        <authorList>
            <person name="Gouzy J."/>
            <person name="Langlade N."/>
            <person name="Munos S."/>
        </authorList>
    </citation>
    <scope>NUCLEOTIDE SEQUENCE</scope>
    <source>
        <tissue evidence="1">Leaves</tissue>
    </source>
</reference>
<proteinExistence type="predicted"/>
<dbReference type="EMBL" id="MNCJ02000325">
    <property type="protein sequence ID" value="KAF5786777.1"/>
    <property type="molecule type" value="Genomic_DNA"/>
</dbReference>
<dbReference type="AlphaFoldDB" id="A0A251TJ23"/>
<keyword evidence="3" id="KW-1185">Reference proteome</keyword>
<reference evidence="2" key="2">
    <citation type="submission" date="2017-02" db="EMBL/GenBank/DDBJ databases">
        <title>Sunflower complete genome.</title>
        <authorList>
            <person name="Langlade N."/>
            <person name="Munos S."/>
        </authorList>
    </citation>
    <scope>NUCLEOTIDE SEQUENCE [LARGE SCALE GENOMIC DNA]</scope>
    <source>
        <tissue evidence="2">Leaves</tissue>
    </source>
</reference>
<organism evidence="2 3">
    <name type="scientific">Helianthus annuus</name>
    <name type="common">Common sunflower</name>
    <dbReference type="NCBI Taxonomy" id="4232"/>
    <lineage>
        <taxon>Eukaryota</taxon>
        <taxon>Viridiplantae</taxon>
        <taxon>Streptophyta</taxon>
        <taxon>Embryophyta</taxon>
        <taxon>Tracheophyta</taxon>
        <taxon>Spermatophyta</taxon>
        <taxon>Magnoliopsida</taxon>
        <taxon>eudicotyledons</taxon>
        <taxon>Gunneridae</taxon>
        <taxon>Pentapetalae</taxon>
        <taxon>asterids</taxon>
        <taxon>campanulids</taxon>
        <taxon>Asterales</taxon>
        <taxon>Asteraceae</taxon>
        <taxon>Asteroideae</taxon>
        <taxon>Heliantheae alliance</taxon>
        <taxon>Heliantheae</taxon>
        <taxon>Helianthus</taxon>
    </lineage>
</organism>
<dbReference type="InParanoid" id="A0A251TJ23"/>